<protein>
    <submittedName>
        <fullName evidence="1">Uncharacterized protein</fullName>
    </submittedName>
</protein>
<reference evidence="1" key="1">
    <citation type="journal article" date="2020" name="Stud. Mycol.">
        <title>101 Dothideomycetes genomes: a test case for predicting lifestyles and emergence of pathogens.</title>
        <authorList>
            <person name="Haridas S."/>
            <person name="Albert R."/>
            <person name="Binder M."/>
            <person name="Bloem J."/>
            <person name="Labutti K."/>
            <person name="Salamov A."/>
            <person name="Andreopoulos B."/>
            <person name="Baker S."/>
            <person name="Barry K."/>
            <person name="Bills G."/>
            <person name="Bluhm B."/>
            <person name="Cannon C."/>
            <person name="Castanera R."/>
            <person name="Culley D."/>
            <person name="Daum C."/>
            <person name="Ezra D."/>
            <person name="Gonzalez J."/>
            <person name="Henrissat B."/>
            <person name="Kuo A."/>
            <person name="Liang C."/>
            <person name="Lipzen A."/>
            <person name="Lutzoni F."/>
            <person name="Magnuson J."/>
            <person name="Mondo S."/>
            <person name="Nolan M."/>
            <person name="Ohm R."/>
            <person name="Pangilinan J."/>
            <person name="Park H.-J."/>
            <person name="Ramirez L."/>
            <person name="Alfaro M."/>
            <person name="Sun H."/>
            <person name="Tritt A."/>
            <person name="Yoshinaga Y."/>
            <person name="Zwiers L.-H."/>
            <person name="Turgeon B."/>
            <person name="Goodwin S."/>
            <person name="Spatafora J."/>
            <person name="Crous P."/>
            <person name="Grigoriev I."/>
        </authorList>
    </citation>
    <scope>NUCLEOTIDE SEQUENCE</scope>
    <source>
        <strain evidence="1">ATCC 200398</strain>
    </source>
</reference>
<evidence type="ECO:0000313" key="2">
    <source>
        <dbReference type="Proteomes" id="UP000799755"/>
    </source>
</evidence>
<comment type="caution">
    <text evidence="1">The sequence shown here is derived from an EMBL/GenBank/DDBJ whole genome shotgun (WGS) entry which is preliminary data.</text>
</comment>
<keyword evidence="2" id="KW-1185">Reference proteome</keyword>
<accession>A0ACB6QUY7</accession>
<dbReference type="EMBL" id="MU003507">
    <property type="protein sequence ID" value="KAF2470700.1"/>
    <property type="molecule type" value="Genomic_DNA"/>
</dbReference>
<evidence type="ECO:0000313" key="1">
    <source>
        <dbReference type="EMBL" id="KAF2470700.1"/>
    </source>
</evidence>
<gene>
    <name evidence="1" type="ORF">BDR25DRAFT_31938</name>
</gene>
<proteinExistence type="predicted"/>
<sequence length="502" mass="54086">MRSFTWLVLITCVSCAVLDESMPAVTLGPKAREVEAIKRDGPDAVSLAKVLLTAIPESLREIAATNVAAVSSILWEEFLDDKKPSWFTSLPPDIQSYLVQEFGPKTAVPSATASTTRSATGPSAPKQESSKPAETRRPSRSSATTPAPLSSSVTLVTSIITVSMDSIGIPIAAPTSSSVSSTSSPTSSPDDSGLSKQLKIGLGVGVPLAVAAIAVLACGCCLLRRRRRSQEGSVPPSSPGFIPRFAFQEKSYESLEQQHPLHRRDNCSTNDYGFPSASEAIMAPAVYYTHSSNRARGRRTSYTSLQSVTEVSEPDEVEPPVLPHRSPKRQSVTNTPIPIAQQVKRKPLPSSSGQTPVAELASQSLLQQTMSGITVTRYSPPRFAKGATTTASPMEGGIAQSPSVNGHDPPRLRNSTGFIRSSVQEHNPKDPFSNDYSYVEDYGPEFHNGYMDIENGLYGGNTSLSRYPDSKPSKMEWPLRNCGVKQQRNKSPLWDRVYDGTG</sequence>
<organism evidence="1 2">
    <name type="scientific">Lindgomyces ingoldianus</name>
    <dbReference type="NCBI Taxonomy" id="673940"/>
    <lineage>
        <taxon>Eukaryota</taxon>
        <taxon>Fungi</taxon>
        <taxon>Dikarya</taxon>
        <taxon>Ascomycota</taxon>
        <taxon>Pezizomycotina</taxon>
        <taxon>Dothideomycetes</taxon>
        <taxon>Pleosporomycetidae</taxon>
        <taxon>Pleosporales</taxon>
        <taxon>Lindgomycetaceae</taxon>
        <taxon>Lindgomyces</taxon>
    </lineage>
</organism>
<dbReference type="Proteomes" id="UP000799755">
    <property type="component" value="Unassembled WGS sequence"/>
</dbReference>
<name>A0ACB6QUY7_9PLEO</name>